<protein>
    <submittedName>
        <fullName evidence="2">Uncharacterized protein</fullName>
    </submittedName>
</protein>
<name>A0AAV7LRU3_PLEWA</name>
<dbReference type="AlphaFoldDB" id="A0AAV7LRU3"/>
<gene>
    <name evidence="2" type="ORF">NDU88_007353</name>
</gene>
<comment type="caution">
    <text evidence="2">The sequence shown here is derived from an EMBL/GenBank/DDBJ whole genome shotgun (WGS) entry which is preliminary data.</text>
</comment>
<accession>A0AAV7LRU3</accession>
<organism evidence="2 3">
    <name type="scientific">Pleurodeles waltl</name>
    <name type="common">Iberian ribbed newt</name>
    <dbReference type="NCBI Taxonomy" id="8319"/>
    <lineage>
        <taxon>Eukaryota</taxon>
        <taxon>Metazoa</taxon>
        <taxon>Chordata</taxon>
        <taxon>Craniata</taxon>
        <taxon>Vertebrata</taxon>
        <taxon>Euteleostomi</taxon>
        <taxon>Amphibia</taxon>
        <taxon>Batrachia</taxon>
        <taxon>Caudata</taxon>
        <taxon>Salamandroidea</taxon>
        <taxon>Salamandridae</taxon>
        <taxon>Pleurodelinae</taxon>
        <taxon>Pleurodeles</taxon>
    </lineage>
</organism>
<keyword evidence="3" id="KW-1185">Reference proteome</keyword>
<dbReference type="EMBL" id="JANPWB010000015">
    <property type="protein sequence ID" value="KAJ1094275.1"/>
    <property type="molecule type" value="Genomic_DNA"/>
</dbReference>
<reference evidence="2" key="1">
    <citation type="journal article" date="2022" name="bioRxiv">
        <title>Sequencing and chromosome-scale assembly of the giantPleurodeles waltlgenome.</title>
        <authorList>
            <person name="Brown T."/>
            <person name="Elewa A."/>
            <person name="Iarovenko S."/>
            <person name="Subramanian E."/>
            <person name="Araus A.J."/>
            <person name="Petzold A."/>
            <person name="Susuki M."/>
            <person name="Suzuki K.-i.T."/>
            <person name="Hayashi T."/>
            <person name="Toyoda A."/>
            <person name="Oliveira C."/>
            <person name="Osipova E."/>
            <person name="Leigh N.D."/>
            <person name="Simon A."/>
            <person name="Yun M.H."/>
        </authorList>
    </citation>
    <scope>NUCLEOTIDE SEQUENCE</scope>
    <source>
        <strain evidence="2">20211129_DDA</strain>
        <tissue evidence="2">Liver</tissue>
    </source>
</reference>
<evidence type="ECO:0000313" key="2">
    <source>
        <dbReference type="EMBL" id="KAJ1094275.1"/>
    </source>
</evidence>
<feature type="region of interest" description="Disordered" evidence="1">
    <location>
        <begin position="1"/>
        <end position="43"/>
    </location>
</feature>
<dbReference type="Proteomes" id="UP001066276">
    <property type="component" value="Chromosome 11"/>
</dbReference>
<proteinExistence type="predicted"/>
<evidence type="ECO:0000256" key="1">
    <source>
        <dbReference type="SAM" id="MobiDB-lite"/>
    </source>
</evidence>
<sequence>MKRKRSSKTSQSRNSMSRRDSATLPRVGQRRRGSLCTSQELRSEDMGPLVKQLLRSQNIDSLNHRLRVHRSTVTMY</sequence>
<evidence type="ECO:0000313" key="3">
    <source>
        <dbReference type="Proteomes" id="UP001066276"/>
    </source>
</evidence>